<keyword evidence="1" id="KW-0695">RNA-directed DNA polymerase</keyword>
<dbReference type="EMBL" id="SMMG02000006">
    <property type="protein sequence ID" value="KAA3470463.1"/>
    <property type="molecule type" value="Genomic_DNA"/>
</dbReference>
<accession>A0A5B6VN30</accession>
<keyword evidence="2" id="KW-1185">Reference proteome</keyword>
<dbReference type="Gene3D" id="3.30.70.270">
    <property type="match status" value="1"/>
</dbReference>
<dbReference type="PANTHER" id="PTHR24559:SF444">
    <property type="entry name" value="REVERSE TRANSCRIPTASE DOMAIN-CONTAINING PROTEIN"/>
    <property type="match status" value="1"/>
</dbReference>
<dbReference type="InterPro" id="IPR053134">
    <property type="entry name" value="RNA-dir_DNA_polymerase"/>
</dbReference>
<evidence type="ECO:0000313" key="2">
    <source>
        <dbReference type="Proteomes" id="UP000325315"/>
    </source>
</evidence>
<name>A0A5B6VN30_9ROSI</name>
<dbReference type="InterPro" id="IPR043502">
    <property type="entry name" value="DNA/RNA_pol_sf"/>
</dbReference>
<sequence length="187" mass="21803">MSRGLIRPNFSPWVHLYCLLGKKMGQCDYVSIIDNLIRCKMLSMIDLHCGYYQLWVKDSDVPKTAFKTTMKKCVKFGDASYPVLVSNTGKGCYTMNRHYEFLVVPFLLTTKPAHLRVIFQILREKQLFAKFRKCEFWLREVRFLGHAVSVEGIRVDSSKKSTILDWKPLKISPRLEVFCLWPDIIGD</sequence>
<dbReference type="Gene3D" id="3.10.10.10">
    <property type="entry name" value="HIV Type 1 Reverse Transcriptase, subunit A, domain 1"/>
    <property type="match status" value="1"/>
</dbReference>
<comment type="caution">
    <text evidence="1">The sequence shown here is derived from an EMBL/GenBank/DDBJ whole genome shotgun (WGS) entry which is preliminary data.</text>
</comment>
<evidence type="ECO:0000313" key="1">
    <source>
        <dbReference type="EMBL" id="KAA3470463.1"/>
    </source>
</evidence>
<keyword evidence="1" id="KW-0548">Nucleotidyltransferase</keyword>
<dbReference type="PANTHER" id="PTHR24559">
    <property type="entry name" value="TRANSPOSON TY3-I GAG-POL POLYPROTEIN"/>
    <property type="match status" value="1"/>
</dbReference>
<dbReference type="AlphaFoldDB" id="A0A5B6VN30"/>
<dbReference type="GO" id="GO:0003964">
    <property type="term" value="F:RNA-directed DNA polymerase activity"/>
    <property type="evidence" value="ECO:0007669"/>
    <property type="project" value="UniProtKB-KW"/>
</dbReference>
<dbReference type="InterPro" id="IPR043128">
    <property type="entry name" value="Rev_trsase/Diguanyl_cyclase"/>
</dbReference>
<dbReference type="Proteomes" id="UP000325315">
    <property type="component" value="Unassembled WGS sequence"/>
</dbReference>
<organism evidence="1 2">
    <name type="scientific">Gossypium australe</name>
    <dbReference type="NCBI Taxonomy" id="47621"/>
    <lineage>
        <taxon>Eukaryota</taxon>
        <taxon>Viridiplantae</taxon>
        <taxon>Streptophyta</taxon>
        <taxon>Embryophyta</taxon>
        <taxon>Tracheophyta</taxon>
        <taxon>Spermatophyta</taxon>
        <taxon>Magnoliopsida</taxon>
        <taxon>eudicotyledons</taxon>
        <taxon>Gunneridae</taxon>
        <taxon>Pentapetalae</taxon>
        <taxon>rosids</taxon>
        <taxon>malvids</taxon>
        <taxon>Malvales</taxon>
        <taxon>Malvaceae</taxon>
        <taxon>Malvoideae</taxon>
        <taxon>Gossypium</taxon>
    </lineage>
</organism>
<keyword evidence="1" id="KW-0808">Transferase</keyword>
<proteinExistence type="predicted"/>
<protein>
    <submittedName>
        <fullName evidence="1">RNA-directed DNA polymerase-like protein</fullName>
    </submittedName>
</protein>
<dbReference type="OrthoDB" id="1667550at2759"/>
<gene>
    <name evidence="1" type="ORF">EPI10_016172</name>
</gene>
<dbReference type="SUPFAM" id="SSF56672">
    <property type="entry name" value="DNA/RNA polymerases"/>
    <property type="match status" value="1"/>
</dbReference>
<reference evidence="2" key="1">
    <citation type="journal article" date="2019" name="Plant Biotechnol. J.">
        <title>Genome sequencing of the Australian wild diploid species Gossypium australe highlights disease resistance and delayed gland morphogenesis.</title>
        <authorList>
            <person name="Cai Y."/>
            <person name="Cai X."/>
            <person name="Wang Q."/>
            <person name="Wang P."/>
            <person name="Zhang Y."/>
            <person name="Cai C."/>
            <person name="Xu Y."/>
            <person name="Wang K."/>
            <person name="Zhou Z."/>
            <person name="Wang C."/>
            <person name="Geng S."/>
            <person name="Li B."/>
            <person name="Dong Q."/>
            <person name="Hou Y."/>
            <person name="Wang H."/>
            <person name="Ai P."/>
            <person name="Liu Z."/>
            <person name="Yi F."/>
            <person name="Sun M."/>
            <person name="An G."/>
            <person name="Cheng J."/>
            <person name="Zhang Y."/>
            <person name="Shi Q."/>
            <person name="Xie Y."/>
            <person name="Shi X."/>
            <person name="Chang Y."/>
            <person name="Huang F."/>
            <person name="Chen Y."/>
            <person name="Hong S."/>
            <person name="Mi L."/>
            <person name="Sun Q."/>
            <person name="Zhang L."/>
            <person name="Zhou B."/>
            <person name="Peng R."/>
            <person name="Zhang X."/>
            <person name="Liu F."/>
        </authorList>
    </citation>
    <scope>NUCLEOTIDE SEQUENCE [LARGE SCALE GENOMIC DNA]</scope>
    <source>
        <strain evidence="2">cv. PA1801</strain>
    </source>
</reference>